<dbReference type="RefSeq" id="WP_378281531.1">
    <property type="nucleotide sequence ID" value="NZ_JBHSON010000011.1"/>
</dbReference>
<organism evidence="2 3">
    <name type="scientific">Actinomadura rugatobispora</name>
    <dbReference type="NCBI Taxonomy" id="1994"/>
    <lineage>
        <taxon>Bacteria</taxon>
        <taxon>Bacillati</taxon>
        <taxon>Actinomycetota</taxon>
        <taxon>Actinomycetes</taxon>
        <taxon>Streptosporangiales</taxon>
        <taxon>Thermomonosporaceae</taxon>
        <taxon>Actinomadura</taxon>
    </lineage>
</organism>
<feature type="domain" description="Methyltransferase" evidence="1">
    <location>
        <begin position="40"/>
        <end position="135"/>
    </location>
</feature>
<evidence type="ECO:0000313" key="2">
    <source>
        <dbReference type="EMBL" id="MFC5745908.1"/>
    </source>
</evidence>
<dbReference type="EMBL" id="JBHSON010000011">
    <property type="protein sequence ID" value="MFC5745908.1"/>
    <property type="molecule type" value="Genomic_DNA"/>
</dbReference>
<sequence>MPDLRHHEIAEADHRILNPFADAKLMLLGEVARLGPATRILDLACGKGEMLCRWAERFGSSGHGVDLSEVFLAAARERMRELDVAARVTFEQGDAGRYRAEPGSYDVVACLGATWIGGGLAGTIELMRPALAPGGLLLVGEPYWTEEPPEAAYEALGCAPEDFASLPGTLERFEAAGTELVEMVLADPDDWDRYIASQWWTIHEWLKRNPGHPEAAAMREFAHVARRSHLAYGRRYLGWGVFVLRSEPA</sequence>
<reference evidence="3" key="1">
    <citation type="journal article" date="2019" name="Int. J. Syst. Evol. Microbiol.">
        <title>The Global Catalogue of Microorganisms (GCM) 10K type strain sequencing project: providing services to taxonomists for standard genome sequencing and annotation.</title>
        <authorList>
            <consortium name="The Broad Institute Genomics Platform"/>
            <consortium name="The Broad Institute Genome Sequencing Center for Infectious Disease"/>
            <person name="Wu L."/>
            <person name="Ma J."/>
        </authorList>
    </citation>
    <scope>NUCLEOTIDE SEQUENCE [LARGE SCALE GENOMIC DNA]</scope>
    <source>
        <strain evidence="3">KCTC 42087</strain>
    </source>
</reference>
<evidence type="ECO:0000313" key="3">
    <source>
        <dbReference type="Proteomes" id="UP001596074"/>
    </source>
</evidence>
<dbReference type="PANTHER" id="PTHR43464:SF3">
    <property type="entry name" value="SAM-DEPENDENT METHYLTRANSFERASE"/>
    <property type="match status" value="1"/>
</dbReference>
<accession>A0ABW0ZU86</accession>
<dbReference type="Pfam" id="PF13649">
    <property type="entry name" value="Methyltransf_25"/>
    <property type="match status" value="1"/>
</dbReference>
<comment type="caution">
    <text evidence="2">The sequence shown here is derived from an EMBL/GenBank/DDBJ whole genome shotgun (WGS) entry which is preliminary data.</text>
</comment>
<dbReference type="GO" id="GO:0008168">
    <property type="term" value="F:methyltransferase activity"/>
    <property type="evidence" value="ECO:0007669"/>
    <property type="project" value="UniProtKB-KW"/>
</dbReference>
<proteinExistence type="predicted"/>
<dbReference type="PANTHER" id="PTHR43464">
    <property type="entry name" value="METHYLTRANSFERASE"/>
    <property type="match status" value="1"/>
</dbReference>
<keyword evidence="2" id="KW-0489">Methyltransferase</keyword>
<dbReference type="Gene3D" id="3.40.50.150">
    <property type="entry name" value="Vaccinia Virus protein VP39"/>
    <property type="match status" value="1"/>
</dbReference>
<gene>
    <name evidence="2" type="ORF">ACFPZN_09845</name>
</gene>
<evidence type="ECO:0000259" key="1">
    <source>
        <dbReference type="Pfam" id="PF13649"/>
    </source>
</evidence>
<keyword evidence="2" id="KW-0808">Transferase</keyword>
<dbReference type="CDD" id="cd02440">
    <property type="entry name" value="AdoMet_MTases"/>
    <property type="match status" value="1"/>
</dbReference>
<name>A0ABW0ZU86_9ACTN</name>
<protein>
    <submittedName>
        <fullName evidence="2">SAM-dependent methyltransferase</fullName>
        <ecNumber evidence="2">2.1.1.-</ecNumber>
    </submittedName>
</protein>
<dbReference type="InterPro" id="IPR029063">
    <property type="entry name" value="SAM-dependent_MTases_sf"/>
</dbReference>
<dbReference type="InterPro" id="IPR041698">
    <property type="entry name" value="Methyltransf_25"/>
</dbReference>
<dbReference type="GO" id="GO:0032259">
    <property type="term" value="P:methylation"/>
    <property type="evidence" value="ECO:0007669"/>
    <property type="project" value="UniProtKB-KW"/>
</dbReference>
<keyword evidence="3" id="KW-1185">Reference proteome</keyword>
<dbReference type="EC" id="2.1.1.-" evidence="2"/>
<dbReference type="SUPFAM" id="SSF53335">
    <property type="entry name" value="S-adenosyl-L-methionine-dependent methyltransferases"/>
    <property type="match status" value="1"/>
</dbReference>
<dbReference type="Proteomes" id="UP001596074">
    <property type="component" value="Unassembled WGS sequence"/>
</dbReference>